<keyword evidence="2" id="KW-1185">Reference proteome</keyword>
<name>A0ABX0GPF3_9GAMM</name>
<evidence type="ECO:0000313" key="1">
    <source>
        <dbReference type="EMBL" id="NHB90432.1"/>
    </source>
</evidence>
<organism evidence="1 2">
    <name type="scientific">Photorhabdus tasmaniensis</name>
    <dbReference type="NCBI Taxonomy" id="1004159"/>
    <lineage>
        <taxon>Bacteria</taxon>
        <taxon>Pseudomonadati</taxon>
        <taxon>Pseudomonadota</taxon>
        <taxon>Gammaproteobacteria</taxon>
        <taxon>Enterobacterales</taxon>
        <taxon>Morganellaceae</taxon>
        <taxon>Photorhabdus</taxon>
    </lineage>
</organism>
<evidence type="ECO:0000313" key="2">
    <source>
        <dbReference type="Proteomes" id="UP000697802"/>
    </source>
</evidence>
<sequence>MIDFTAAIISGNSIGNILLGNNISDYFHEMYSGYRVEIKEYFLPDGEKRVAYTLDNVMTISTFPDGLIFSIGCNQRYKGRYNCTLYAGQTMKDLIKLTQRQRIFNGSVIINDDFGFSFVLPAPYDEIADNISHIPPSLTLNEIYVSDFSSWNPQLLKNNRKI</sequence>
<dbReference type="RefSeq" id="WP_133815021.1">
    <property type="nucleotide sequence ID" value="NZ_CAWPIF010000119.1"/>
</dbReference>
<comment type="caution">
    <text evidence="1">The sequence shown here is derived from an EMBL/GenBank/DDBJ whole genome shotgun (WGS) entry which is preliminary data.</text>
</comment>
<protein>
    <submittedName>
        <fullName evidence="1">Uncharacterized protein</fullName>
    </submittedName>
</protein>
<dbReference type="Proteomes" id="UP000697802">
    <property type="component" value="Unassembled WGS sequence"/>
</dbReference>
<reference evidence="1 2" key="1">
    <citation type="submission" date="2018-02" db="EMBL/GenBank/DDBJ databases">
        <authorList>
            <person name="Machado R.A."/>
        </authorList>
    </citation>
    <scope>NUCLEOTIDE SEQUENCE [LARGE SCALE GENOMIC DNA]</scope>
    <source>
        <strain evidence="1 2">T327</strain>
    </source>
</reference>
<dbReference type="EMBL" id="PUJU01000119">
    <property type="protein sequence ID" value="NHB90432.1"/>
    <property type="molecule type" value="Genomic_DNA"/>
</dbReference>
<gene>
    <name evidence="1" type="ORF">C5471_23235</name>
</gene>
<accession>A0ABX0GPF3</accession>
<proteinExistence type="predicted"/>